<dbReference type="EMBL" id="GEBQ01026850">
    <property type="protein sequence ID" value="JAT13127.1"/>
    <property type="molecule type" value="Transcribed_RNA"/>
</dbReference>
<name>A0A1B6KNW6_9HEMI</name>
<feature type="non-terminal residue" evidence="1">
    <location>
        <position position="1"/>
    </location>
</feature>
<gene>
    <name evidence="1" type="ORF">g.54979</name>
</gene>
<evidence type="ECO:0008006" key="2">
    <source>
        <dbReference type="Google" id="ProtNLM"/>
    </source>
</evidence>
<proteinExistence type="predicted"/>
<evidence type="ECO:0000313" key="1">
    <source>
        <dbReference type="EMBL" id="JAT13127.1"/>
    </source>
</evidence>
<protein>
    <recommendedName>
        <fullName evidence="2">DDE Tnp4 domain-containing protein</fullName>
    </recommendedName>
</protein>
<sequence>ESQVRTRNPIERCFGVWKRRFPVLALGLRLKIETTQAVTVATAVLHNICIKEKEDDPPVSPEAVAAIDALQDVGGEENAARQRDGNHRLTDHDINIQTRNTLIHDYFNGML</sequence>
<organism evidence="1">
    <name type="scientific">Graphocephala atropunctata</name>
    <dbReference type="NCBI Taxonomy" id="36148"/>
    <lineage>
        <taxon>Eukaryota</taxon>
        <taxon>Metazoa</taxon>
        <taxon>Ecdysozoa</taxon>
        <taxon>Arthropoda</taxon>
        <taxon>Hexapoda</taxon>
        <taxon>Insecta</taxon>
        <taxon>Pterygota</taxon>
        <taxon>Neoptera</taxon>
        <taxon>Paraneoptera</taxon>
        <taxon>Hemiptera</taxon>
        <taxon>Auchenorrhyncha</taxon>
        <taxon>Membracoidea</taxon>
        <taxon>Cicadellidae</taxon>
        <taxon>Cicadellinae</taxon>
        <taxon>Cicadellini</taxon>
        <taxon>Graphocephala</taxon>
    </lineage>
</organism>
<accession>A0A1B6KNW6</accession>
<reference evidence="1" key="1">
    <citation type="submission" date="2015-11" db="EMBL/GenBank/DDBJ databases">
        <title>De novo transcriptome assembly of four potential Pierce s Disease insect vectors from Arizona vineyards.</title>
        <authorList>
            <person name="Tassone E.E."/>
        </authorList>
    </citation>
    <scope>NUCLEOTIDE SEQUENCE</scope>
</reference>
<dbReference type="AlphaFoldDB" id="A0A1B6KNW6"/>